<dbReference type="Proteomes" id="UP000295135">
    <property type="component" value="Unassembled WGS sequence"/>
</dbReference>
<dbReference type="Gene3D" id="1.20.59.20">
    <property type="match status" value="1"/>
</dbReference>
<evidence type="ECO:0000256" key="4">
    <source>
        <dbReference type="ARBA" id="ARBA00022694"/>
    </source>
</evidence>
<feature type="binding site" evidence="8">
    <location>
        <begin position="42"/>
        <end position="47"/>
    </location>
    <ligand>
        <name>ATP</name>
        <dbReference type="ChEBI" id="CHEBI:30616"/>
    </ligand>
</feature>
<dbReference type="EC" id="6.3.4.19" evidence="8"/>
<dbReference type="NCBIfam" id="TIGR02432">
    <property type="entry name" value="lysidine_TilS_N"/>
    <property type="match status" value="1"/>
</dbReference>
<evidence type="ECO:0000256" key="7">
    <source>
        <dbReference type="ARBA" id="ARBA00048539"/>
    </source>
</evidence>
<comment type="caution">
    <text evidence="10">The sequence shown here is derived from an EMBL/GenBank/DDBJ whole genome shotgun (WGS) entry which is preliminary data.</text>
</comment>
<keyword evidence="4 8" id="KW-0819">tRNA processing</keyword>
<dbReference type="GO" id="GO:0032267">
    <property type="term" value="F:tRNA(Ile)-lysidine synthase activity"/>
    <property type="evidence" value="ECO:0007669"/>
    <property type="project" value="UniProtKB-EC"/>
</dbReference>
<proteinExistence type="inferred from homology"/>
<dbReference type="OrthoDB" id="9807403at2"/>
<evidence type="ECO:0000256" key="5">
    <source>
        <dbReference type="ARBA" id="ARBA00022741"/>
    </source>
</evidence>
<dbReference type="InterPro" id="IPR011063">
    <property type="entry name" value="TilS/TtcA_N"/>
</dbReference>
<dbReference type="Pfam" id="PF09179">
    <property type="entry name" value="TilS"/>
    <property type="match status" value="1"/>
</dbReference>
<organism evidence="10 11">
    <name type="scientific">Sulfuritortus calidifontis</name>
    <dbReference type="NCBI Taxonomy" id="1914471"/>
    <lineage>
        <taxon>Bacteria</taxon>
        <taxon>Pseudomonadati</taxon>
        <taxon>Pseudomonadota</taxon>
        <taxon>Betaproteobacteria</taxon>
        <taxon>Nitrosomonadales</taxon>
        <taxon>Thiobacillaceae</taxon>
        <taxon>Sulfuritortus</taxon>
    </lineage>
</organism>
<keyword evidence="3 8" id="KW-0436">Ligase</keyword>
<dbReference type="InterPro" id="IPR012796">
    <property type="entry name" value="Lysidine-tRNA-synth_C"/>
</dbReference>
<dbReference type="InterPro" id="IPR012795">
    <property type="entry name" value="tRNA_Ile_lys_synt_N"/>
</dbReference>
<name>A0A4R3JSI7_9PROT</name>
<dbReference type="SUPFAM" id="SSF52402">
    <property type="entry name" value="Adenine nucleotide alpha hydrolases-like"/>
    <property type="match status" value="1"/>
</dbReference>
<keyword evidence="11" id="KW-1185">Reference proteome</keyword>
<dbReference type="SUPFAM" id="SSF56037">
    <property type="entry name" value="PheT/TilS domain"/>
    <property type="match status" value="1"/>
</dbReference>
<evidence type="ECO:0000256" key="3">
    <source>
        <dbReference type="ARBA" id="ARBA00022598"/>
    </source>
</evidence>
<keyword evidence="2 8" id="KW-0963">Cytoplasm</keyword>
<evidence type="ECO:0000313" key="11">
    <source>
        <dbReference type="Proteomes" id="UP000295135"/>
    </source>
</evidence>
<dbReference type="GO" id="GO:0006400">
    <property type="term" value="P:tRNA modification"/>
    <property type="evidence" value="ECO:0007669"/>
    <property type="project" value="UniProtKB-UniRule"/>
</dbReference>
<dbReference type="Pfam" id="PF01171">
    <property type="entry name" value="ATP_bind_3"/>
    <property type="match status" value="1"/>
</dbReference>
<reference evidence="10 11" key="1">
    <citation type="submission" date="2019-03" db="EMBL/GenBank/DDBJ databases">
        <title>Genomic Encyclopedia of Type Strains, Phase IV (KMG-IV): sequencing the most valuable type-strain genomes for metagenomic binning, comparative biology and taxonomic classification.</title>
        <authorList>
            <person name="Goeker M."/>
        </authorList>
    </citation>
    <scope>NUCLEOTIDE SEQUENCE [LARGE SCALE GENOMIC DNA]</scope>
    <source>
        <strain evidence="10 11">DSM 103923</strain>
    </source>
</reference>
<dbReference type="NCBIfam" id="TIGR02433">
    <property type="entry name" value="lysidine_TilS_C"/>
    <property type="match status" value="1"/>
</dbReference>
<dbReference type="InterPro" id="IPR015262">
    <property type="entry name" value="tRNA_Ile_lys_synt_subst-bd"/>
</dbReference>
<accession>A0A4R3JSI7</accession>
<protein>
    <recommendedName>
        <fullName evidence="8">tRNA(Ile)-lysidine synthase</fullName>
        <ecNumber evidence="8">6.3.4.19</ecNumber>
    </recommendedName>
    <alternativeName>
        <fullName evidence="8">tRNA(Ile)-2-lysyl-cytidine synthase</fullName>
    </alternativeName>
    <alternativeName>
        <fullName evidence="8">tRNA(Ile)-lysidine synthetase</fullName>
    </alternativeName>
</protein>
<keyword evidence="6 8" id="KW-0067">ATP-binding</keyword>
<evidence type="ECO:0000256" key="1">
    <source>
        <dbReference type="ARBA" id="ARBA00004496"/>
    </source>
</evidence>
<gene>
    <name evidence="8" type="primary">tilS</name>
    <name evidence="10" type="ORF">EDC61_1175</name>
</gene>
<dbReference type="EMBL" id="SLZY01000017">
    <property type="protein sequence ID" value="TCS70101.1"/>
    <property type="molecule type" value="Genomic_DNA"/>
</dbReference>
<sequence length="452" mass="49728">MASSKKPRPSPVSAATAGLPGRVLEFLQSHHAAGRRLCVGLSGGLDSVVLLHLLHGLREQAGLALSAVHVHHGLSPHADAWAESCRRLCAAWQIPLVISRVRIDRRDRRGLEAAARAARYAVFAEQACDAIVLAQHRDDQAETVLHQLLRGAGVKGLAAMPPERPFDGGPLRLLRPLLGLDRAELAAYAELHGLVWVEDESNLDPGYSRNYLRHHVLPAIERRFPAYRDTLARAARHFADCDQLLDELAREDAGRAMVDGDLRVSALAALSPARARNLLRHYLIAQGWPAPPADWLDEALAQLLTARPDAELRLKLSGRSLARYRDRIHVFEAAPAIETGEWSWQGEAVLPLAGLGQLEFAAAWGEGVSQARLIAPVTVRLYPGAGQIRPDCNRPRRSVKNLLQELAVPPWQRRQLPALYCGGQLVWLADVGVDCAFQAGPDEPGWLIFWRR</sequence>
<dbReference type="CDD" id="cd01992">
    <property type="entry name" value="TilS_N"/>
    <property type="match status" value="1"/>
</dbReference>
<evidence type="ECO:0000256" key="8">
    <source>
        <dbReference type="HAMAP-Rule" id="MF_01161"/>
    </source>
</evidence>
<comment type="similarity">
    <text evidence="8">Belongs to the tRNA(Ile)-lysidine synthase family.</text>
</comment>
<dbReference type="HAMAP" id="MF_01161">
    <property type="entry name" value="tRNA_Ile_lys_synt"/>
    <property type="match status" value="1"/>
</dbReference>
<comment type="function">
    <text evidence="8">Ligates lysine onto the cytidine present at position 34 of the AUA codon-specific tRNA(Ile) that contains the anticodon CAU, in an ATP-dependent manner. Cytidine is converted to lysidine, thus changing the amino acid specificity of the tRNA from methionine to isoleucine.</text>
</comment>
<dbReference type="SUPFAM" id="SSF82829">
    <property type="entry name" value="MesJ substrate recognition domain-like"/>
    <property type="match status" value="1"/>
</dbReference>
<comment type="catalytic activity">
    <reaction evidence="7 8">
        <text>cytidine(34) in tRNA(Ile2) + L-lysine + ATP = lysidine(34) in tRNA(Ile2) + AMP + diphosphate + H(+)</text>
        <dbReference type="Rhea" id="RHEA:43744"/>
        <dbReference type="Rhea" id="RHEA-COMP:10625"/>
        <dbReference type="Rhea" id="RHEA-COMP:10670"/>
        <dbReference type="ChEBI" id="CHEBI:15378"/>
        <dbReference type="ChEBI" id="CHEBI:30616"/>
        <dbReference type="ChEBI" id="CHEBI:32551"/>
        <dbReference type="ChEBI" id="CHEBI:33019"/>
        <dbReference type="ChEBI" id="CHEBI:82748"/>
        <dbReference type="ChEBI" id="CHEBI:83665"/>
        <dbReference type="ChEBI" id="CHEBI:456215"/>
        <dbReference type="EC" id="6.3.4.19"/>
    </reaction>
</comment>
<dbReference type="PANTHER" id="PTHR43033:SF1">
    <property type="entry name" value="TRNA(ILE)-LYSIDINE SYNTHASE-RELATED"/>
    <property type="match status" value="1"/>
</dbReference>
<keyword evidence="5 8" id="KW-0547">Nucleotide-binding</keyword>
<dbReference type="Gene3D" id="3.40.50.620">
    <property type="entry name" value="HUPs"/>
    <property type="match status" value="1"/>
</dbReference>
<comment type="domain">
    <text evidence="8">The N-terminal region contains the highly conserved SGGXDS motif, predicted to be a P-loop motif involved in ATP binding.</text>
</comment>
<dbReference type="InterPro" id="IPR014729">
    <property type="entry name" value="Rossmann-like_a/b/a_fold"/>
</dbReference>
<comment type="subcellular location">
    <subcellularLocation>
        <location evidence="1 8">Cytoplasm</location>
    </subcellularLocation>
</comment>
<dbReference type="RefSeq" id="WP_126460602.1">
    <property type="nucleotide sequence ID" value="NZ_AP018721.1"/>
</dbReference>
<dbReference type="GO" id="GO:0005524">
    <property type="term" value="F:ATP binding"/>
    <property type="evidence" value="ECO:0007669"/>
    <property type="project" value="UniProtKB-UniRule"/>
</dbReference>
<dbReference type="GO" id="GO:0005737">
    <property type="term" value="C:cytoplasm"/>
    <property type="evidence" value="ECO:0007669"/>
    <property type="project" value="UniProtKB-SubCell"/>
</dbReference>
<dbReference type="InterPro" id="IPR012094">
    <property type="entry name" value="tRNA_Ile_lys_synt"/>
</dbReference>
<evidence type="ECO:0000256" key="2">
    <source>
        <dbReference type="ARBA" id="ARBA00022490"/>
    </source>
</evidence>
<dbReference type="PANTHER" id="PTHR43033">
    <property type="entry name" value="TRNA(ILE)-LYSIDINE SYNTHASE-RELATED"/>
    <property type="match status" value="1"/>
</dbReference>
<dbReference type="AlphaFoldDB" id="A0A4R3JSI7"/>
<feature type="domain" description="Lysidine-tRNA(Ile) synthetase C-terminal" evidence="9">
    <location>
        <begin position="377"/>
        <end position="450"/>
    </location>
</feature>
<dbReference type="Pfam" id="PF11734">
    <property type="entry name" value="TilS_C"/>
    <property type="match status" value="1"/>
</dbReference>
<evidence type="ECO:0000313" key="10">
    <source>
        <dbReference type="EMBL" id="TCS70101.1"/>
    </source>
</evidence>
<evidence type="ECO:0000259" key="9">
    <source>
        <dbReference type="SMART" id="SM00977"/>
    </source>
</evidence>
<evidence type="ECO:0000256" key="6">
    <source>
        <dbReference type="ARBA" id="ARBA00022840"/>
    </source>
</evidence>
<dbReference type="SMART" id="SM00977">
    <property type="entry name" value="TilS_C"/>
    <property type="match status" value="1"/>
</dbReference>